<protein>
    <submittedName>
        <fullName evidence="2">Uncharacterized protein</fullName>
    </submittedName>
</protein>
<evidence type="ECO:0000256" key="1">
    <source>
        <dbReference type="SAM" id="MobiDB-lite"/>
    </source>
</evidence>
<dbReference type="AlphaFoldDB" id="A0A226D806"/>
<proteinExistence type="predicted"/>
<dbReference type="EMBL" id="LNIX01000028">
    <property type="protein sequence ID" value="OXA41685.1"/>
    <property type="molecule type" value="Genomic_DNA"/>
</dbReference>
<feature type="compositionally biased region" description="Polar residues" evidence="1">
    <location>
        <begin position="104"/>
        <end position="114"/>
    </location>
</feature>
<organism evidence="2 3">
    <name type="scientific">Folsomia candida</name>
    <name type="common">Springtail</name>
    <dbReference type="NCBI Taxonomy" id="158441"/>
    <lineage>
        <taxon>Eukaryota</taxon>
        <taxon>Metazoa</taxon>
        <taxon>Ecdysozoa</taxon>
        <taxon>Arthropoda</taxon>
        <taxon>Hexapoda</taxon>
        <taxon>Collembola</taxon>
        <taxon>Entomobryomorpha</taxon>
        <taxon>Isotomoidea</taxon>
        <taxon>Isotomidae</taxon>
        <taxon>Proisotominae</taxon>
        <taxon>Folsomia</taxon>
    </lineage>
</organism>
<dbReference type="Proteomes" id="UP000198287">
    <property type="component" value="Unassembled WGS sequence"/>
</dbReference>
<accession>A0A226D806</accession>
<evidence type="ECO:0000313" key="2">
    <source>
        <dbReference type="EMBL" id="OXA41685.1"/>
    </source>
</evidence>
<comment type="caution">
    <text evidence="2">The sequence shown here is derived from an EMBL/GenBank/DDBJ whole genome shotgun (WGS) entry which is preliminary data.</text>
</comment>
<feature type="region of interest" description="Disordered" evidence="1">
    <location>
        <begin position="95"/>
        <end position="126"/>
    </location>
</feature>
<evidence type="ECO:0000313" key="3">
    <source>
        <dbReference type="Proteomes" id="UP000198287"/>
    </source>
</evidence>
<sequence>MVKRKIVAPPGKIKVYVTDENGEHWPRWVTPPSSPTPSTSIPIIDITGDDETEEISATFDEAEAVASISVEDENDDMLVTFDEADAIARAQELSRGLPEKVDDQPSSSNSSEQEVGTPVQGPSSGVEVIPDLKKLEKLRNEENLRNFLERQPFVNDRAELVRLGRAAGLRRNFDNIVFSDDLGFHFVRADGWNASLASDLRRKWKRRDSTTFMESTRIRNSNPGQREKVRESMARKLAETPNRHIFYLADVFTTPLDVQSCRYGDVPWSFIYDKPGNSRHLYPGYWTSMNGKICMRINHFTRWADSKVWDAIMSLLKAKEDGNLEHSVVCLELRAIPCQDKATAQQAESFVMYYLTTWNTAYPNNQQPWIVTEPDAALVPGLGLHQKAEKYVADGVMLFEIVPDDSPGVIPPLPHLASLDEVTNLPILIPESALKERWIDGTRVDLRGNPVHNNWEA</sequence>
<reference evidence="2 3" key="1">
    <citation type="submission" date="2015-12" db="EMBL/GenBank/DDBJ databases">
        <title>The genome of Folsomia candida.</title>
        <authorList>
            <person name="Faddeeva A."/>
            <person name="Derks M.F."/>
            <person name="Anvar Y."/>
            <person name="Smit S."/>
            <person name="Van Straalen N."/>
            <person name="Roelofs D."/>
        </authorList>
    </citation>
    <scope>NUCLEOTIDE SEQUENCE [LARGE SCALE GENOMIC DNA]</scope>
    <source>
        <strain evidence="2 3">VU population</strain>
        <tissue evidence="2">Whole body</tissue>
    </source>
</reference>
<keyword evidence="3" id="KW-1185">Reference proteome</keyword>
<name>A0A226D806_FOLCA</name>
<gene>
    <name evidence="2" type="ORF">Fcan01_23361</name>
</gene>